<evidence type="ECO:0000256" key="3">
    <source>
        <dbReference type="ARBA" id="ARBA00023002"/>
    </source>
</evidence>
<dbReference type="InterPro" id="IPR057571">
    <property type="entry name" value="SDR_PhqE-like"/>
</dbReference>
<dbReference type="PRINTS" id="PR00081">
    <property type="entry name" value="GDHRDH"/>
</dbReference>
<protein>
    <submittedName>
        <fullName evidence="4">NAD(P)-binding protein</fullName>
    </submittedName>
</protein>
<keyword evidence="3" id="KW-0560">Oxidoreductase</keyword>
<evidence type="ECO:0000256" key="2">
    <source>
        <dbReference type="ARBA" id="ARBA00022857"/>
    </source>
</evidence>
<dbReference type="Gene3D" id="3.40.50.720">
    <property type="entry name" value="NAD(P)-binding Rossmann-like Domain"/>
    <property type="match status" value="1"/>
</dbReference>
<dbReference type="GO" id="GO:0016491">
    <property type="term" value="F:oxidoreductase activity"/>
    <property type="evidence" value="ECO:0007669"/>
    <property type="project" value="UniProtKB-KW"/>
</dbReference>
<dbReference type="PANTHER" id="PTHR43477">
    <property type="entry name" value="DIHYDROANTICAPSIN 7-DEHYDROGENASE"/>
    <property type="match status" value="1"/>
</dbReference>
<dbReference type="EMBL" id="KZ678130">
    <property type="protein sequence ID" value="PSN72163.1"/>
    <property type="molecule type" value="Genomic_DNA"/>
</dbReference>
<organism evidence="4 5">
    <name type="scientific">Corynespora cassiicola Philippines</name>
    <dbReference type="NCBI Taxonomy" id="1448308"/>
    <lineage>
        <taxon>Eukaryota</taxon>
        <taxon>Fungi</taxon>
        <taxon>Dikarya</taxon>
        <taxon>Ascomycota</taxon>
        <taxon>Pezizomycotina</taxon>
        <taxon>Dothideomycetes</taxon>
        <taxon>Pleosporomycetidae</taxon>
        <taxon>Pleosporales</taxon>
        <taxon>Corynesporascaceae</taxon>
        <taxon>Corynespora</taxon>
    </lineage>
</organism>
<dbReference type="OrthoDB" id="294295at2759"/>
<dbReference type="SUPFAM" id="SSF51735">
    <property type="entry name" value="NAD(P)-binding Rossmann-fold domains"/>
    <property type="match status" value="1"/>
</dbReference>
<keyword evidence="5" id="KW-1185">Reference proteome</keyword>
<keyword evidence="2" id="KW-0521">NADP</keyword>
<accession>A0A2T2P3G7</accession>
<name>A0A2T2P3G7_CORCC</name>
<dbReference type="InterPro" id="IPR002347">
    <property type="entry name" value="SDR_fam"/>
</dbReference>
<gene>
    <name evidence="4" type="ORF">BS50DRAFT_657999</name>
</gene>
<dbReference type="InterPro" id="IPR051122">
    <property type="entry name" value="SDR_DHRS6-like"/>
</dbReference>
<dbReference type="Proteomes" id="UP000240883">
    <property type="component" value="Unassembled WGS sequence"/>
</dbReference>
<evidence type="ECO:0000313" key="4">
    <source>
        <dbReference type="EMBL" id="PSN72163.1"/>
    </source>
</evidence>
<dbReference type="AlphaFoldDB" id="A0A2T2P3G7"/>
<dbReference type="Pfam" id="PF23441">
    <property type="entry name" value="SDR"/>
    <property type="match status" value="1"/>
</dbReference>
<proteinExistence type="inferred from homology"/>
<dbReference type="PANTHER" id="PTHR43477:SF1">
    <property type="entry name" value="DIHYDROANTICAPSIN 7-DEHYDROGENASE"/>
    <property type="match status" value="1"/>
</dbReference>
<dbReference type="InterPro" id="IPR036291">
    <property type="entry name" value="NAD(P)-bd_dom_sf"/>
</dbReference>
<comment type="similarity">
    <text evidence="1">Belongs to the short-chain dehydrogenases/reductases (SDR) family.</text>
</comment>
<evidence type="ECO:0000313" key="5">
    <source>
        <dbReference type="Proteomes" id="UP000240883"/>
    </source>
</evidence>
<sequence length="267" mass="28423">MRSQDQTKYTTKLLDSRVLIIGGSSGLGYGLAEACLEHGAHVTISSSNPTRISSAVASLQTSYPSATPRIRGLTADLSDPTTIEDVLTSLFNDAVAPLPGQKLDHVLFTAGDALSTLPISSLSAPAILKAGQIRFLAPLLTAKLVARFVEPSHRSSYTITTGSISERPMADWSVVAAYAGGHHSMVRNLALDLRPVRVNGVSPGVVDTGLWKVEGEERERFLEGCAEKMATGRVGRVEDVVESFLGVLRDWNCDGSVVRTDGGALFM</sequence>
<reference evidence="4 5" key="1">
    <citation type="journal article" date="2018" name="Front. Microbiol.">
        <title>Genome-Wide Analysis of Corynespora cassiicola Leaf Fall Disease Putative Effectors.</title>
        <authorList>
            <person name="Lopez D."/>
            <person name="Ribeiro S."/>
            <person name="Label P."/>
            <person name="Fumanal B."/>
            <person name="Venisse J.S."/>
            <person name="Kohler A."/>
            <person name="de Oliveira R.R."/>
            <person name="Labutti K."/>
            <person name="Lipzen A."/>
            <person name="Lail K."/>
            <person name="Bauer D."/>
            <person name="Ohm R.A."/>
            <person name="Barry K.W."/>
            <person name="Spatafora J."/>
            <person name="Grigoriev I.V."/>
            <person name="Martin F.M."/>
            <person name="Pujade-Renaud V."/>
        </authorList>
    </citation>
    <scope>NUCLEOTIDE SEQUENCE [LARGE SCALE GENOMIC DNA]</scope>
    <source>
        <strain evidence="4 5">Philippines</strain>
    </source>
</reference>
<evidence type="ECO:0000256" key="1">
    <source>
        <dbReference type="ARBA" id="ARBA00006484"/>
    </source>
</evidence>